<dbReference type="HAMAP" id="MF_01262">
    <property type="entry name" value="CCA_bact_type2"/>
    <property type="match status" value="1"/>
</dbReference>
<comment type="cofactor">
    <cofactor evidence="10">
        <name>Mg(2+)</name>
        <dbReference type="ChEBI" id="CHEBI:18420"/>
    </cofactor>
    <text evidence="10">Magnesium is required for nucleotidyltransferase activity.</text>
</comment>
<feature type="binding site" evidence="10">
    <location>
        <position position="140"/>
    </location>
    <ligand>
        <name>CTP</name>
        <dbReference type="ChEBI" id="CHEBI:37563"/>
    </ligand>
</feature>
<feature type="binding site" evidence="10">
    <location>
        <position position="91"/>
    </location>
    <ligand>
        <name>ATP</name>
        <dbReference type="ChEBI" id="CHEBI:30616"/>
    </ligand>
</feature>
<dbReference type="InterPro" id="IPR002646">
    <property type="entry name" value="PolA_pol_head_dom"/>
</dbReference>
<keyword evidence="2 10" id="KW-0819">tRNA processing</keyword>
<dbReference type="Gene3D" id="1.10.3090.10">
    <property type="entry name" value="cca-adding enzyme, domain 2"/>
    <property type="match status" value="1"/>
</dbReference>
<dbReference type="RefSeq" id="WP_112987258.1">
    <property type="nucleotide sequence ID" value="NZ_CP131470.1"/>
</dbReference>
<feature type="binding site" evidence="10">
    <location>
        <position position="11"/>
    </location>
    <ligand>
        <name>CTP</name>
        <dbReference type="ChEBI" id="CHEBI:37563"/>
    </ligand>
</feature>
<dbReference type="EC" id="2.7.7.72" evidence="10"/>
<dbReference type="CDD" id="cd05398">
    <property type="entry name" value="NT_ClassII-CCAase"/>
    <property type="match status" value="1"/>
</dbReference>
<evidence type="ECO:0000256" key="5">
    <source>
        <dbReference type="ARBA" id="ARBA00022741"/>
    </source>
</evidence>
<gene>
    <name evidence="10" type="primary">cca</name>
    <name evidence="12" type="ORF">DC346_09235</name>
</gene>
<dbReference type="InterPro" id="IPR032828">
    <property type="entry name" value="PolyA_RNA-bd"/>
</dbReference>
<dbReference type="GO" id="GO:0004810">
    <property type="term" value="F:CCA tRNA nucleotidyltransferase activity"/>
    <property type="evidence" value="ECO:0007669"/>
    <property type="project" value="UniProtKB-UniRule"/>
</dbReference>
<comment type="domain">
    <text evidence="10">Comprises two domains: an N-terminal domain containing the nucleotidyltransferase activity and a C-terminal HD domain associated with both phosphodiesterase and phosphatase activities.</text>
</comment>
<evidence type="ECO:0000256" key="9">
    <source>
        <dbReference type="ARBA" id="ARBA00022884"/>
    </source>
</evidence>
<proteinExistence type="inferred from homology"/>
<evidence type="ECO:0000256" key="8">
    <source>
        <dbReference type="ARBA" id="ARBA00022842"/>
    </source>
</evidence>
<comment type="cofactor">
    <cofactor evidence="10">
        <name>Ni(2+)</name>
        <dbReference type="ChEBI" id="CHEBI:49786"/>
    </cofactor>
    <text evidence="10">Nickel for phosphatase activity.</text>
</comment>
<dbReference type="EC" id="3.1.3.-" evidence="10"/>
<evidence type="ECO:0000256" key="1">
    <source>
        <dbReference type="ARBA" id="ARBA00022679"/>
    </source>
</evidence>
<comment type="function">
    <text evidence="10">Catalyzes the addition and repair of the essential 3'-terminal CCA sequence in tRNAs without using a nucleic acid template. Adds these three nucleotides in the order of C, C, and A to the tRNA nucleotide-73, using CTP and ATP as substrates and producing inorganic pyrophosphate. tRNA 3'-terminal CCA addition is required both for tRNA processing and repair. Also involved in tRNA surveillance by mediating tandem CCA addition to generate a CCACCA at the 3' terminus of unstable tRNAs. While stable tRNAs receive only 3'-terminal CCA, unstable tRNAs are marked with CCACCA and rapidly degraded.</text>
</comment>
<comment type="miscellaneous">
    <text evidence="10">A single active site specifically recognizes both ATP and CTP and is responsible for their addition.</text>
</comment>
<accession>A0A365PIC5</accession>
<evidence type="ECO:0000256" key="3">
    <source>
        <dbReference type="ARBA" id="ARBA00022695"/>
    </source>
</evidence>
<protein>
    <recommendedName>
        <fullName evidence="10">Multifunctional CCA protein</fullName>
    </recommendedName>
    <domain>
        <recommendedName>
            <fullName evidence="10">CCA-adding enzyme</fullName>
            <ecNumber evidence="10">2.7.7.72</ecNumber>
        </recommendedName>
        <alternativeName>
            <fullName evidence="10">CCA tRNA nucleotidyltransferase</fullName>
        </alternativeName>
        <alternativeName>
            <fullName evidence="10">tRNA CCA-pyrophosphorylase</fullName>
        </alternativeName>
        <alternativeName>
            <fullName evidence="10">tRNA adenylyl-/cytidylyl-transferase</fullName>
        </alternativeName>
        <alternativeName>
            <fullName evidence="10">tRNA nucleotidyltransferase</fullName>
        </alternativeName>
        <alternativeName>
            <fullName evidence="10">tRNA-NT</fullName>
        </alternativeName>
    </domain>
    <domain>
        <recommendedName>
            <fullName evidence="10">2'-nucleotidase</fullName>
            <ecNumber evidence="10">3.1.3.-</ecNumber>
        </recommendedName>
    </domain>
    <domain>
        <recommendedName>
            <fullName evidence="10">2',3'-cyclic phosphodiesterase</fullName>
            <ecNumber evidence="10">3.1.4.-</ecNumber>
        </recommendedName>
    </domain>
    <domain>
        <recommendedName>
            <fullName evidence="10">Phosphatase</fullName>
        </recommendedName>
    </domain>
</protein>
<evidence type="ECO:0000256" key="2">
    <source>
        <dbReference type="ARBA" id="ARBA00022694"/>
    </source>
</evidence>
<organism evidence="12 13">
    <name type="scientific">Acinetobacter junii</name>
    <dbReference type="NCBI Taxonomy" id="40215"/>
    <lineage>
        <taxon>Bacteria</taxon>
        <taxon>Pseudomonadati</taxon>
        <taxon>Pseudomonadota</taxon>
        <taxon>Gammaproteobacteria</taxon>
        <taxon>Moraxellales</taxon>
        <taxon>Moraxellaceae</taxon>
        <taxon>Acinetobacter</taxon>
    </lineage>
</organism>
<feature type="binding site" evidence="10">
    <location>
        <position position="21"/>
    </location>
    <ligand>
        <name>Mg(2+)</name>
        <dbReference type="ChEBI" id="CHEBI:18420"/>
    </ligand>
</feature>
<dbReference type="HAMAP" id="MF_01261">
    <property type="entry name" value="CCA_bact_type1"/>
    <property type="match status" value="1"/>
</dbReference>
<evidence type="ECO:0000259" key="11">
    <source>
        <dbReference type="PROSITE" id="PS51831"/>
    </source>
</evidence>
<dbReference type="STRING" id="40215.BVL33_12380"/>
<dbReference type="Gene3D" id="3.30.460.10">
    <property type="entry name" value="Beta Polymerase, domain 2"/>
    <property type="match status" value="1"/>
</dbReference>
<feature type="binding site" evidence="10">
    <location>
        <position position="8"/>
    </location>
    <ligand>
        <name>CTP</name>
        <dbReference type="ChEBI" id="CHEBI:37563"/>
    </ligand>
</feature>
<name>A0A365PIC5_ACIJU</name>
<feature type="binding site" evidence="10">
    <location>
        <position position="8"/>
    </location>
    <ligand>
        <name>ATP</name>
        <dbReference type="ChEBI" id="CHEBI:30616"/>
    </ligand>
</feature>
<dbReference type="GO" id="GO:0000287">
    <property type="term" value="F:magnesium ion binding"/>
    <property type="evidence" value="ECO:0007669"/>
    <property type="project" value="UniProtKB-UniRule"/>
</dbReference>
<dbReference type="InterPro" id="IPR006674">
    <property type="entry name" value="HD_domain"/>
</dbReference>
<keyword evidence="5 10" id="KW-0547">Nucleotide-binding</keyword>
<comment type="catalytic activity">
    <reaction evidence="10">
        <text>a tRNA with a 3' CCA end + 2 CTP + ATP = a tRNA with a 3' CCACCA end + 3 diphosphate</text>
        <dbReference type="Rhea" id="RHEA:76235"/>
        <dbReference type="Rhea" id="RHEA-COMP:10468"/>
        <dbReference type="Rhea" id="RHEA-COMP:18655"/>
        <dbReference type="ChEBI" id="CHEBI:30616"/>
        <dbReference type="ChEBI" id="CHEBI:33019"/>
        <dbReference type="ChEBI" id="CHEBI:37563"/>
        <dbReference type="ChEBI" id="CHEBI:83071"/>
        <dbReference type="ChEBI" id="CHEBI:195187"/>
    </reaction>
</comment>
<keyword evidence="8 10" id="KW-0460">Magnesium</keyword>
<evidence type="ECO:0000256" key="4">
    <source>
        <dbReference type="ARBA" id="ARBA00022723"/>
    </source>
</evidence>
<comment type="similarity">
    <text evidence="10">Belongs to the tRNA nucleotidyltransferase/poly(A) polymerase family. Bacterial CCA-adding enzyme type 1 subfamily.</text>
</comment>
<dbReference type="PANTHER" id="PTHR47545">
    <property type="entry name" value="MULTIFUNCTIONAL CCA PROTEIN"/>
    <property type="match status" value="1"/>
</dbReference>
<comment type="subunit">
    <text evidence="10">Monomer. Can also form homodimers and oligomers.</text>
</comment>
<keyword evidence="10" id="KW-0378">Hydrolase</keyword>
<dbReference type="PANTHER" id="PTHR47545:SF1">
    <property type="entry name" value="MULTIFUNCTIONAL CCA PROTEIN"/>
    <property type="match status" value="1"/>
</dbReference>
<keyword evidence="6 10" id="KW-0692">RNA repair</keyword>
<evidence type="ECO:0000313" key="12">
    <source>
        <dbReference type="EMBL" id="RBA47095.1"/>
    </source>
</evidence>
<feature type="binding site" evidence="10">
    <location>
        <position position="137"/>
    </location>
    <ligand>
        <name>ATP</name>
        <dbReference type="ChEBI" id="CHEBI:30616"/>
    </ligand>
</feature>
<feature type="binding site" evidence="10">
    <location>
        <position position="91"/>
    </location>
    <ligand>
        <name>CTP</name>
        <dbReference type="ChEBI" id="CHEBI:37563"/>
    </ligand>
</feature>
<dbReference type="InterPro" id="IPR012006">
    <property type="entry name" value="CCA_bact"/>
</dbReference>
<sequence>MQVYLVGGAVRDHLLGHPYHEKDYVVVGATPEQLLADGFQPVGKDFPVFLHPKTKEEYALARTERKSGVGYHGFQFHTDKTVKLEEDLIRRDLTINAMAMDENGNIYDPYGGQDDLNQKILRHVSDAFIEDPLRVLRVARFAARYTAYGFKIAEETLNLMSEIASSGELDALTPERVWKETSRALMEDHADVYFQTLKDCNALKVLFPEIDALFGVPQRPEFHPEIDCGIHTLMSLRQACLANYALDVRYAVLVHDLGKALTPAEELPKHIMHEERGLKPVGDISDRLKVPTQLKNLALIVCKEHLKCHQAKNLKPGTLWRLLQRLDVLRKPEKVQAFVQACECDAKGRLGLENRPYPQAQYILDAMEIVRKIRAQDLPPDIQGVEIGEMLIQYRIDALAKFKEQHDEPSSAS</sequence>
<dbReference type="EC" id="3.1.4.-" evidence="10"/>
<keyword evidence="10" id="KW-0533">Nickel</keyword>
<keyword evidence="3 10" id="KW-0548">Nucleotidyltransferase</keyword>
<comment type="caution">
    <text evidence="12">The sequence shown here is derived from an EMBL/GenBank/DDBJ whole genome shotgun (WGS) entry which is preliminary data.</text>
</comment>
<dbReference type="GO" id="GO:0160016">
    <property type="term" value="F:CCACCA tRNA nucleotidyltransferase activity"/>
    <property type="evidence" value="ECO:0007669"/>
    <property type="project" value="RHEA"/>
</dbReference>
<dbReference type="PROSITE" id="PS51831">
    <property type="entry name" value="HD"/>
    <property type="match status" value="1"/>
</dbReference>
<dbReference type="InterPro" id="IPR050124">
    <property type="entry name" value="tRNA_CCA-adding_enzyme"/>
</dbReference>
<dbReference type="SUPFAM" id="SSF81301">
    <property type="entry name" value="Nucleotidyltransferase"/>
    <property type="match status" value="1"/>
</dbReference>
<dbReference type="PIRSF" id="PIRSF000813">
    <property type="entry name" value="CCA_bact"/>
    <property type="match status" value="1"/>
</dbReference>
<reference evidence="12 13" key="1">
    <citation type="submission" date="2018-04" db="EMBL/GenBank/DDBJ databases">
        <title>Acinetobacter junii Genome sequencing and assembly.</title>
        <authorList>
            <person name="Su J."/>
            <person name="Rensing C."/>
            <person name="Mazhar H.S."/>
        </authorList>
    </citation>
    <scope>NUCLEOTIDE SEQUENCE [LARGE SCALE GENOMIC DNA]</scope>
    <source>
        <strain evidence="12 13">SC22</strain>
    </source>
</reference>
<keyword evidence="1 10" id="KW-0808">Transferase</keyword>
<dbReference type="NCBIfam" id="NF008137">
    <property type="entry name" value="PRK10885.1"/>
    <property type="match status" value="1"/>
</dbReference>
<keyword evidence="9 10" id="KW-0694">RNA-binding</keyword>
<dbReference type="GO" id="GO:0016791">
    <property type="term" value="F:phosphatase activity"/>
    <property type="evidence" value="ECO:0007669"/>
    <property type="project" value="UniProtKB-UniRule"/>
</dbReference>
<evidence type="ECO:0000313" key="13">
    <source>
        <dbReference type="Proteomes" id="UP000253688"/>
    </source>
</evidence>
<evidence type="ECO:0000256" key="10">
    <source>
        <dbReference type="HAMAP-Rule" id="MF_01261"/>
    </source>
</evidence>
<dbReference type="Pfam" id="PF12627">
    <property type="entry name" value="PolyA_pol_RNAbd"/>
    <property type="match status" value="1"/>
</dbReference>
<feature type="binding site" evidence="10">
    <location>
        <position position="137"/>
    </location>
    <ligand>
        <name>CTP</name>
        <dbReference type="ChEBI" id="CHEBI:37563"/>
    </ligand>
</feature>
<dbReference type="GO" id="GO:0004112">
    <property type="term" value="F:cyclic-nucleotide phosphodiesterase activity"/>
    <property type="evidence" value="ECO:0007669"/>
    <property type="project" value="UniProtKB-UniRule"/>
</dbReference>
<feature type="domain" description="HD" evidence="11">
    <location>
        <begin position="228"/>
        <end position="329"/>
    </location>
</feature>
<keyword evidence="10" id="KW-0511">Multifunctional enzyme</keyword>
<feature type="binding site" evidence="10">
    <location>
        <position position="140"/>
    </location>
    <ligand>
        <name>ATP</name>
        <dbReference type="ChEBI" id="CHEBI:30616"/>
    </ligand>
</feature>
<evidence type="ECO:0000256" key="7">
    <source>
        <dbReference type="ARBA" id="ARBA00022840"/>
    </source>
</evidence>
<keyword evidence="4 10" id="KW-0479">Metal-binding</keyword>
<dbReference type="AlphaFoldDB" id="A0A365PIC5"/>
<comment type="catalytic activity">
    <reaction evidence="10">
        <text>a tRNA precursor + 2 CTP + ATP = a tRNA with a 3' CCA end + 3 diphosphate</text>
        <dbReference type="Rhea" id="RHEA:14433"/>
        <dbReference type="Rhea" id="RHEA-COMP:10465"/>
        <dbReference type="Rhea" id="RHEA-COMP:10468"/>
        <dbReference type="ChEBI" id="CHEBI:30616"/>
        <dbReference type="ChEBI" id="CHEBI:33019"/>
        <dbReference type="ChEBI" id="CHEBI:37563"/>
        <dbReference type="ChEBI" id="CHEBI:74896"/>
        <dbReference type="ChEBI" id="CHEBI:83071"/>
        <dbReference type="EC" id="2.7.7.72"/>
    </reaction>
</comment>
<dbReference type="GO" id="GO:0005524">
    <property type="term" value="F:ATP binding"/>
    <property type="evidence" value="ECO:0007669"/>
    <property type="project" value="UniProtKB-UniRule"/>
</dbReference>
<dbReference type="GO" id="GO:0000049">
    <property type="term" value="F:tRNA binding"/>
    <property type="evidence" value="ECO:0007669"/>
    <property type="project" value="UniProtKB-UniRule"/>
</dbReference>
<dbReference type="Pfam" id="PF01743">
    <property type="entry name" value="PolyA_pol"/>
    <property type="match status" value="1"/>
</dbReference>
<dbReference type="EMBL" id="QEWH01000049">
    <property type="protein sequence ID" value="RBA47095.1"/>
    <property type="molecule type" value="Genomic_DNA"/>
</dbReference>
<dbReference type="Proteomes" id="UP000253688">
    <property type="component" value="Unassembled WGS sequence"/>
</dbReference>
<evidence type="ECO:0000256" key="6">
    <source>
        <dbReference type="ARBA" id="ARBA00022800"/>
    </source>
</evidence>
<dbReference type="GO" id="GO:0001680">
    <property type="term" value="P:tRNA 3'-terminal CCA addition"/>
    <property type="evidence" value="ECO:0007669"/>
    <property type="project" value="UniProtKB-UniRule"/>
</dbReference>
<feature type="binding site" evidence="10">
    <location>
        <position position="11"/>
    </location>
    <ligand>
        <name>ATP</name>
        <dbReference type="ChEBI" id="CHEBI:30616"/>
    </ligand>
</feature>
<dbReference type="GO" id="GO:0042245">
    <property type="term" value="P:RNA repair"/>
    <property type="evidence" value="ECO:0007669"/>
    <property type="project" value="UniProtKB-KW"/>
</dbReference>
<dbReference type="SUPFAM" id="SSF81891">
    <property type="entry name" value="Poly A polymerase C-terminal region-like"/>
    <property type="match status" value="1"/>
</dbReference>
<dbReference type="InterPro" id="IPR043519">
    <property type="entry name" value="NT_sf"/>
</dbReference>
<feature type="binding site" evidence="10">
    <location>
        <position position="23"/>
    </location>
    <ligand>
        <name>Mg(2+)</name>
        <dbReference type="ChEBI" id="CHEBI:18420"/>
    </ligand>
</feature>
<keyword evidence="7 10" id="KW-0067">ATP-binding</keyword>